<dbReference type="AlphaFoldDB" id="A0A2J6R284"/>
<dbReference type="Proteomes" id="UP000235786">
    <property type="component" value="Unassembled WGS sequence"/>
</dbReference>
<keyword evidence="1" id="KW-1133">Transmembrane helix</keyword>
<dbReference type="Pfam" id="PF12222">
    <property type="entry name" value="PNGaseA"/>
    <property type="match status" value="1"/>
</dbReference>
<keyword evidence="1" id="KW-0812">Transmembrane</keyword>
<keyword evidence="4" id="KW-1185">Reference proteome</keyword>
<keyword evidence="1" id="KW-0472">Membrane</keyword>
<dbReference type="InterPro" id="IPR056948">
    <property type="entry name" value="PNGaseA_N"/>
</dbReference>
<protein>
    <recommendedName>
        <fullName evidence="2">Peptide N-acetyl-beta-D-glucosaminyl asparaginase amidase A N-terminal domain-containing protein</fullName>
    </recommendedName>
</protein>
<feature type="domain" description="Peptide N-acetyl-beta-D-glucosaminyl asparaginase amidase A N-terminal" evidence="2">
    <location>
        <begin position="166"/>
        <end position="488"/>
    </location>
</feature>
<gene>
    <name evidence="3" type="ORF">L207DRAFT_470555</name>
</gene>
<dbReference type="PANTHER" id="PTHR31104">
    <property type="entry name" value="PEPTIDE-N4-(N-ACETYL-BETA-GLUCOSAMINYL)ASPARAGINE AMIDASE A PROTEIN"/>
    <property type="match status" value="1"/>
</dbReference>
<dbReference type="InterPro" id="IPR021102">
    <property type="entry name" value="PNGase_A"/>
</dbReference>
<organism evidence="3 4">
    <name type="scientific">Hyaloscypha variabilis (strain UAMH 11265 / GT02V1 / F)</name>
    <name type="common">Meliniomyces variabilis</name>
    <dbReference type="NCBI Taxonomy" id="1149755"/>
    <lineage>
        <taxon>Eukaryota</taxon>
        <taxon>Fungi</taxon>
        <taxon>Dikarya</taxon>
        <taxon>Ascomycota</taxon>
        <taxon>Pezizomycotina</taxon>
        <taxon>Leotiomycetes</taxon>
        <taxon>Helotiales</taxon>
        <taxon>Hyaloscyphaceae</taxon>
        <taxon>Hyaloscypha</taxon>
        <taxon>Hyaloscypha variabilis</taxon>
    </lineage>
</organism>
<name>A0A2J6R284_HYAVF</name>
<accession>A0A2J6R284</accession>
<sequence length="761" mass="81168">MDRGREVGDMFPRYEVAGEEQSSLDGMTARWEDFDESAYEPWERRKQASMRELFTKIYVVVLACSIALFGSALLLMRSSSPDTQLSSTFIARSVAPQDATTKTISTTATFSTTTTISSLASTSSTSSASQASTTPAEIFQVFSPVLGSTGLIGSNGPVANTSATAASGTSCQVTLMVHSFADSFGKPFVGNYTPPACIGNANTVMMNFSVVSQGVQFDRLALMYFGDTEVFRTSTAEPKKSGIVWEYVKDMSHYMYFWKSPQVLIFDLPNQVTTNLTGSYNTTLTATFLNAKESIDAADLILPISARMGLNASMPSVFSVPGSNATNTISFPRNANRAVFSISSCGQGNEEFWWSNVLQSDNTSFTAEGDTAFGFSPFREVQVYIDGMLAGVQWPFAVIFTGGVVPAFWSPIVGIDAFDLKEYEIDISPWLGYLCDGNQHTFTMKVAGLLDNGGTTATLSESVGSSWSLTGKIFIWLDAEGSITTGALPSITAPQPTIAVSQSRTQNSTGANETLLYTTSVQRTISIVSTIKTANGTSTWQPQWSQTLSHTDNGTIGAFGNTQINIITTTGKDSSFGLFPYSNTYSYPFFANSTAIPLSNGSTIFLASVARTKSQTVLGSTIYPSGLQPFAALPQSSSLVLTLAGTSLTNTQSGNATLLLTPGDVNKTFSFGATQQQMRFGGVSAQGALGMQPDTELFFRSVGAVNGTVREDVQRLVGKEVVDFSQADVDGGNSEGSVDVEAEAVVGRMPMGIFGGMASFD</sequence>
<proteinExistence type="predicted"/>
<feature type="transmembrane region" description="Helical" evidence="1">
    <location>
        <begin position="53"/>
        <end position="76"/>
    </location>
</feature>
<reference evidence="3 4" key="1">
    <citation type="submission" date="2016-04" db="EMBL/GenBank/DDBJ databases">
        <title>A degradative enzymes factory behind the ericoid mycorrhizal symbiosis.</title>
        <authorList>
            <consortium name="DOE Joint Genome Institute"/>
            <person name="Martino E."/>
            <person name="Morin E."/>
            <person name="Grelet G."/>
            <person name="Kuo A."/>
            <person name="Kohler A."/>
            <person name="Daghino S."/>
            <person name="Barry K."/>
            <person name="Choi C."/>
            <person name="Cichocki N."/>
            <person name="Clum A."/>
            <person name="Copeland A."/>
            <person name="Hainaut M."/>
            <person name="Haridas S."/>
            <person name="Labutti K."/>
            <person name="Lindquist E."/>
            <person name="Lipzen A."/>
            <person name="Khouja H.-R."/>
            <person name="Murat C."/>
            <person name="Ohm R."/>
            <person name="Olson A."/>
            <person name="Spatafora J."/>
            <person name="Veneault-Fourrey C."/>
            <person name="Henrissat B."/>
            <person name="Grigoriev I."/>
            <person name="Martin F."/>
            <person name="Perotto S."/>
        </authorList>
    </citation>
    <scope>NUCLEOTIDE SEQUENCE [LARGE SCALE GENOMIC DNA]</scope>
    <source>
        <strain evidence="3 4">F</strain>
    </source>
</reference>
<dbReference type="EMBL" id="KZ613958">
    <property type="protein sequence ID" value="PMD32621.1"/>
    <property type="molecule type" value="Genomic_DNA"/>
</dbReference>
<dbReference type="Pfam" id="PF25156">
    <property type="entry name" value="PNGase_A_C"/>
    <property type="match status" value="1"/>
</dbReference>
<evidence type="ECO:0000313" key="4">
    <source>
        <dbReference type="Proteomes" id="UP000235786"/>
    </source>
</evidence>
<evidence type="ECO:0000256" key="1">
    <source>
        <dbReference type="SAM" id="Phobius"/>
    </source>
</evidence>
<evidence type="ECO:0000313" key="3">
    <source>
        <dbReference type="EMBL" id="PMD32621.1"/>
    </source>
</evidence>
<dbReference type="OrthoDB" id="1612078at2759"/>
<evidence type="ECO:0000259" key="2">
    <source>
        <dbReference type="Pfam" id="PF12222"/>
    </source>
</evidence>